<comment type="similarity">
    <text evidence="2 10">Belongs to the anamorsin family.</text>
</comment>
<protein>
    <recommendedName>
        <fullName evidence="10">Anamorsin homolog</fullName>
    </recommendedName>
    <alternativeName>
        <fullName evidence="10">Fe-S cluster assembly protein DRE2 homolog</fullName>
    </alternativeName>
</protein>
<evidence type="ECO:0000256" key="6">
    <source>
        <dbReference type="ARBA" id="ARBA00022723"/>
    </source>
</evidence>
<comment type="domain">
    <text evidence="10">The twin Cx2C motifs are involved in the recognition by the mitochondrial MIA40-ERV1 disulfide relay system. The formation of 2 disulfide bonds in the Cx2C motifs through dithiol/disulfide exchange reactions effectively traps the protein in the mitochondrial intermembrane space.</text>
</comment>
<dbReference type="GO" id="GO:0005758">
    <property type="term" value="C:mitochondrial intermembrane space"/>
    <property type="evidence" value="ECO:0007669"/>
    <property type="project" value="UniProtKB-SubCell"/>
</dbReference>
<evidence type="ECO:0000313" key="14">
    <source>
        <dbReference type="Proteomes" id="UP001627154"/>
    </source>
</evidence>
<dbReference type="PANTHER" id="PTHR13273">
    <property type="entry name" value="ANAMORSIN"/>
    <property type="match status" value="1"/>
</dbReference>
<dbReference type="Gene3D" id="3.40.50.150">
    <property type="entry name" value="Vaccinia Virus protein VP39"/>
    <property type="match status" value="1"/>
</dbReference>
<organism evidence="13 14">
    <name type="scientific">Trichogramma kaykai</name>
    <dbReference type="NCBI Taxonomy" id="54128"/>
    <lineage>
        <taxon>Eukaryota</taxon>
        <taxon>Metazoa</taxon>
        <taxon>Ecdysozoa</taxon>
        <taxon>Arthropoda</taxon>
        <taxon>Hexapoda</taxon>
        <taxon>Insecta</taxon>
        <taxon>Pterygota</taxon>
        <taxon>Neoptera</taxon>
        <taxon>Endopterygota</taxon>
        <taxon>Hymenoptera</taxon>
        <taxon>Apocrita</taxon>
        <taxon>Proctotrupomorpha</taxon>
        <taxon>Chalcidoidea</taxon>
        <taxon>Trichogrammatidae</taxon>
        <taxon>Trichogramma</taxon>
    </lineage>
</organism>
<dbReference type="Pfam" id="PF20922">
    <property type="entry name" value="Anamorsin_N"/>
    <property type="match status" value="1"/>
</dbReference>
<feature type="binding site" evidence="10">
    <location>
        <position position="238"/>
    </location>
    <ligand>
        <name>[4Fe-4S] cluster</name>
        <dbReference type="ChEBI" id="CHEBI:49883"/>
    </ligand>
</feature>
<dbReference type="Pfam" id="PF05093">
    <property type="entry name" value="CIAPIN1"/>
    <property type="match status" value="1"/>
</dbReference>
<comment type="cofactor">
    <cofactor evidence="10">
        <name>[2Fe-2S] cluster</name>
        <dbReference type="ChEBI" id="CHEBI:190135"/>
    </cofactor>
</comment>
<proteinExistence type="inferred from homology"/>
<dbReference type="EMBL" id="JBJJXI010000069">
    <property type="protein sequence ID" value="KAL3396738.1"/>
    <property type="molecule type" value="Genomic_DNA"/>
</dbReference>
<feature type="binding site" evidence="10">
    <location>
        <position position="205"/>
    </location>
    <ligand>
        <name>[2Fe-2S] cluster</name>
        <dbReference type="ChEBI" id="CHEBI:190135"/>
    </ligand>
</feature>
<dbReference type="Proteomes" id="UP001627154">
    <property type="component" value="Unassembled WGS sequence"/>
</dbReference>
<feature type="domain" description="Anamorsin N-terminal" evidence="12">
    <location>
        <begin position="9"/>
        <end position="147"/>
    </location>
</feature>
<feature type="binding site" evidence="10">
    <location>
        <position position="193"/>
    </location>
    <ligand>
        <name>[2Fe-2S] cluster</name>
        <dbReference type="ChEBI" id="CHEBI:190135"/>
    </ligand>
</feature>
<dbReference type="PANTHER" id="PTHR13273:SF14">
    <property type="entry name" value="ANAMORSIN"/>
    <property type="match status" value="1"/>
</dbReference>
<keyword evidence="3 10" id="KW-0004">4Fe-4S</keyword>
<feature type="binding site" evidence="10">
    <location>
        <position position="202"/>
    </location>
    <ligand>
        <name>[2Fe-2S] cluster</name>
        <dbReference type="ChEBI" id="CHEBI:190135"/>
    </ligand>
</feature>
<comment type="cofactor">
    <cofactor evidence="1 10">
        <name>[4Fe-4S] cluster</name>
        <dbReference type="ChEBI" id="CHEBI:49883"/>
    </cofactor>
</comment>
<evidence type="ECO:0000256" key="3">
    <source>
        <dbReference type="ARBA" id="ARBA00022485"/>
    </source>
</evidence>
<dbReference type="HAMAP" id="MF_03115">
    <property type="entry name" value="Anamorsin"/>
    <property type="match status" value="1"/>
</dbReference>
<keyword evidence="7 10" id="KW-0408">Iron</keyword>
<dbReference type="InterPro" id="IPR046408">
    <property type="entry name" value="CIAPIN1"/>
</dbReference>
<keyword evidence="4 10" id="KW-0963">Cytoplasm</keyword>
<keyword evidence="9 10" id="KW-0496">Mitochondrion</keyword>
<accession>A0ABD2WVY0</accession>
<comment type="caution">
    <text evidence="10">Lacks conserved residue(s) required for the propagation of feature annotation.</text>
</comment>
<dbReference type="GO" id="GO:0051539">
    <property type="term" value="F:4 iron, 4 sulfur cluster binding"/>
    <property type="evidence" value="ECO:0007669"/>
    <property type="project" value="UniProtKB-KW"/>
</dbReference>
<comment type="function">
    <text evidence="10">Component of the cytosolic iron-sulfur (Fe-S) protein assembly (CIA) machinery. Required for the maturation of extramitochondrial Fe-S proteins. Part of an electron transfer chain functioning in an early step of cytosolic Fe-S biogenesis, facilitating the de novo assembly of a [4Fe-4S] cluster on the cytosolic Fe-S scaffold complex. Electrons are transferred from NADPH via a FAD- and FMN-containing diflavin oxidoreductase. Together with the diflavin oxidoreductase, also required for the assembly of the diferric tyrosyl radical cofactor of ribonucleotide reductase (RNR), probably by providing electrons for reduction during radical cofactor maturation in the catalytic small subunit.</text>
</comment>
<keyword evidence="14" id="KW-1185">Reference proteome</keyword>
<dbReference type="GO" id="GO:0051537">
    <property type="term" value="F:2 iron, 2 sulfur cluster binding"/>
    <property type="evidence" value="ECO:0007669"/>
    <property type="project" value="UniProtKB-UniRule"/>
</dbReference>
<keyword evidence="5 10" id="KW-0001">2Fe-2S</keyword>
<feature type="short sequence motif" description="Cx2C motif 1" evidence="10">
    <location>
        <begin position="227"/>
        <end position="230"/>
    </location>
</feature>
<evidence type="ECO:0000256" key="2">
    <source>
        <dbReference type="ARBA" id="ARBA00008169"/>
    </source>
</evidence>
<dbReference type="AlphaFoldDB" id="A0ABD2WVY0"/>
<evidence type="ECO:0000259" key="12">
    <source>
        <dbReference type="Pfam" id="PF20922"/>
    </source>
</evidence>
<evidence type="ECO:0000256" key="5">
    <source>
        <dbReference type="ARBA" id="ARBA00022714"/>
    </source>
</evidence>
<dbReference type="GO" id="GO:0016226">
    <property type="term" value="P:iron-sulfur cluster assembly"/>
    <property type="evidence" value="ECO:0007669"/>
    <property type="project" value="UniProtKB-UniRule"/>
</dbReference>
<dbReference type="InterPro" id="IPR049011">
    <property type="entry name" value="Anamorsin_N_metazoan"/>
</dbReference>
<comment type="domain">
    <text evidence="10">The C-terminal domain binds 2 Fe-S clusters but is otherwise mostly in an intrinsically disordered conformation.</text>
</comment>
<dbReference type="InterPro" id="IPR029063">
    <property type="entry name" value="SAM-dependent_MTases_sf"/>
</dbReference>
<evidence type="ECO:0000256" key="1">
    <source>
        <dbReference type="ARBA" id="ARBA00001966"/>
    </source>
</evidence>
<reference evidence="13 14" key="1">
    <citation type="journal article" date="2024" name="bioRxiv">
        <title>A reference genome for Trichogramma kaykai: A tiny desert-dwelling parasitoid wasp with competing sex-ratio distorters.</title>
        <authorList>
            <person name="Culotta J."/>
            <person name="Lindsey A.R."/>
        </authorList>
    </citation>
    <scope>NUCLEOTIDE SEQUENCE [LARGE SCALE GENOMIC DNA]</scope>
    <source>
        <strain evidence="13 14">KSX58</strain>
    </source>
</reference>
<comment type="subcellular location">
    <subcellularLocation>
        <location evidence="10">Cytoplasm</location>
    </subcellularLocation>
    <subcellularLocation>
        <location evidence="10">Mitochondrion intermembrane space</location>
    </subcellularLocation>
</comment>
<feature type="binding site" evidence="10">
    <location>
        <position position="230"/>
    </location>
    <ligand>
        <name>[4Fe-4S] cluster</name>
        <dbReference type="ChEBI" id="CHEBI:49883"/>
    </ligand>
</feature>
<evidence type="ECO:0000256" key="4">
    <source>
        <dbReference type="ARBA" id="ARBA00022490"/>
    </source>
</evidence>
<dbReference type="InterPro" id="IPR007785">
    <property type="entry name" value="Anamorsin"/>
</dbReference>
<feature type="binding site" evidence="10">
    <location>
        <position position="241"/>
    </location>
    <ligand>
        <name>[4Fe-4S] cluster</name>
        <dbReference type="ChEBI" id="CHEBI:49883"/>
    </ligand>
</feature>
<dbReference type="GO" id="GO:0046872">
    <property type="term" value="F:metal ion binding"/>
    <property type="evidence" value="ECO:0007669"/>
    <property type="project" value="UniProtKB-KW"/>
</dbReference>
<keyword evidence="8 10" id="KW-0411">Iron-sulfur</keyword>
<feature type="binding site" evidence="10">
    <location>
        <position position="227"/>
    </location>
    <ligand>
        <name>[4Fe-4S] cluster</name>
        <dbReference type="ChEBI" id="CHEBI:49883"/>
    </ligand>
</feature>
<feature type="domain" description="Anamorsin C-terminal" evidence="11">
    <location>
        <begin position="220"/>
        <end position="256"/>
    </location>
</feature>
<evidence type="ECO:0000256" key="10">
    <source>
        <dbReference type="HAMAP-Rule" id="MF_03115"/>
    </source>
</evidence>
<evidence type="ECO:0000256" key="8">
    <source>
        <dbReference type="ARBA" id="ARBA00023014"/>
    </source>
</evidence>
<evidence type="ECO:0000256" key="7">
    <source>
        <dbReference type="ARBA" id="ARBA00023004"/>
    </source>
</evidence>
<comment type="domain">
    <text evidence="10">The N-terminal domain has structural similarity with S-adenosyl-L-methionine-dependent methyltransferases, but does not bind S-adenosyl-L-methionine. It is required for correct assembly of the 2 Fe-S clusters.</text>
</comment>
<comment type="subunit">
    <text evidence="10">Monomer.</text>
</comment>
<gene>
    <name evidence="13" type="ORF">TKK_009334</name>
</gene>
<dbReference type="SUPFAM" id="SSF53335">
    <property type="entry name" value="S-adenosyl-L-methionine-dependent methyltransferases"/>
    <property type="match status" value="1"/>
</dbReference>
<sequence>MDRYVKKDDDVLVLYESEKASAELEKTFVPDLRKSLGDSSKIVLQKVDNLKTNEYIAAFDVVFSGFLMSFYHSDSILLDLMEVLKPKGQLAIREPYNKSHEPLDLITRLKLNGFLLPNKETHVIKEIDGNQDIEVIAEKPSFEIGSSVQLTSKKPAANVWKVDSNFDDDLIDEDFLLDDEDFKKPIDSNLKVCSTTGKKKACKDCSCGLAEELRGEKVATEQPKSSCGSCYLGDAFRCASCPYLGMPAFKPGEKILLPESQLKTDL</sequence>
<name>A0ABD2WVY0_9HYME</name>
<feature type="binding site" evidence="10">
    <location>
        <position position="207"/>
    </location>
    <ligand>
        <name>[2Fe-2S] cluster</name>
        <dbReference type="ChEBI" id="CHEBI:190135"/>
    </ligand>
</feature>
<evidence type="ECO:0000256" key="9">
    <source>
        <dbReference type="ARBA" id="ARBA00023128"/>
    </source>
</evidence>
<evidence type="ECO:0000259" key="11">
    <source>
        <dbReference type="Pfam" id="PF05093"/>
    </source>
</evidence>
<feature type="short sequence motif" description="Cx2C motif 2" evidence="10">
    <location>
        <begin position="238"/>
        <end position="241"/>
    </location>
</feature>
<feature type="region of interest" description="Fe-S binding site B" evidence="10">
    <location>
        <begin position="227"/>
        <end position="241"/>
    </location>
</feature>
<comment type="caution">
    <text evidence="13">The sequence shown here is derived from an EMBL/GenBank/DDBJ whole genome shotgun (WGS) entry which is preliminary data.</text>
</comment>
<evidence type="ECO:0000313" key="13">
    <source>
        <dbReference type="EMBL" id="KAL3396738.1"/>
    </source>
</evidence>
<keyword evidence="6 10" id="KW-0479">Metal-binding</keyword>
<dbReference type="GO" id="GO:0009055">
    <property type="term" value="F:electron transfer activity"/>
    <property type="evidence" value="ECO:0007669"/>
    <property type="project" value="UniProtKB-UniRule"/>
</dbReference>